<organism evidence="1 2">
    <name type="scientific">Salix purpurea</name>
    <name type="common">Purple osier willow</name>
    <dbReference type="NCBI Taxonomy" id="77065"/>
    <lineage>
        <taxon>Eukaryota</taxon>
        <taxon>Viridiplantae</taxon>
        <taxon>Streptophyta</taxon>
        <taxon>Embryophyta</taxon>
        <taxon>Tracheophyta</taxon>
        <taxon>Spermatophyta</taxon>
        <taxon>Magnoliopsida</taxon>
        <taxon>eudicotyledons</taxon>
        <taxon>Gunneridae</taxon>
        <taxon>Pentapetalae</taxon>
        <taxon>rosids</taxon>
        <taxon>fabids</taxon>
        <taxon>Malpighiales</taxon>
        <taxon>Salicaceae</taxon>
        <taxon>Saliceae</taxon>
        <taxon>Salix</taxon>
    </lineage>
</organism>
<gene>
    <name evidence="1" type="ORF">OIU79_018478</name>
</gene>
<sequence>MEEFCLTFTRLCFLRRLAKGRVISDQFRRNSRVLIWDGPRKPYLPDHVERLTSKTVLRN</sequence>
<accession>A0A9Q0WXI8</accession>
<keyword evidence="2" id="KW-1185">Reference proteome</keyword>
<evidence type="ECO:0000313" key="1">
    <source>
        <dbReference type="EMBL" id="KAJ6775306.1"/>
    </source>
</evidence>
<reference evidence="1" key="2">
    <citation type="journal article" date="2023" name="Int. J. Mol. Sci.">
        <title>De Novo Assembly and Annotation of 11 Diverse Shrub Willow (Salix) Genomes Reveals Novel Gene Organization in Sex-Linked Regions.</title>
        <authorList>
            <person name="Hyden B."/>
            <person name="Feng K."/>
            <person name="Yates T.B."/>
            <person name="Jawdy S."/>
            <person name="Cereghino C."/>
            <person name="Smart L.B."/>
            <person name="Muchero W."/>
        </authorList>
    </citation>
    <scope>NUCLEOTIDE SEQUENCE</scope>
    <source>
        <tissue evidence="1">Shoot tip</tissue>
    </source>
</reference>
<comment type="caution">
    <text evidence="1">The sequence shown here is derived from an EMBL/GenBank/DDBJ whole genome shotgun (WGS) entry which is preliminary data.</text>
</comment>
<dbReference type="Proteomes" id="UP001151532">
    <property type="component" value="Chromosome 5"/>
</dbReference>
<evidence type="ECO:0000313" key="2">
    <source>
        <dbReference type="Proteomes" id="UP001151532"/>
    </source>
</evidence>
<dbReference type="AlphaFoldDB" id="A0A9Q0WXI8"/>
<proteinExistence type="predicted"/>
<protein>
    <submittedName>
        <fullName evidence="1">Uncharacterized protein</fullName>
    </submittedName>
</protein>
<dbReference type="OrthoDB" id="9421954at2759"/>
<dbReference type="EMBL" id="JAPFFK010000002">
    <property type="protein sequence ID" value="KAJ6775306.1"/>
    <property type="molecule type" value="Genomic_DNA"/>
</dbReference>
<name>A0A9Q0WXI8_SALPP</name>
<reference evidence="1" key="1">
    <citation type="submission" date="2022-11" db="EMBL/GenBank/DDBJ databases">
        <authorList>
            <person name="Hyden B.L."/>
            <person name="Feng K."/>
            <person name="Yates T."/>
            <person name="Jawdy S."/>
            <person name="Smart L.B."/>
            <person name="Muchero W."/>
        </authorList>
    </citation>
    <scope>NUCLEOTIDE SEQUENCE</scope>
    <source>
        <tissue evidence="1">Shoot tip</tissue>
    </source>
</reference>